<organism evidence="1 2">
    <name type="scientific">Algoriphagus pacificus</name>
    <dbReference type="NCBI Taxonomy" id="2811234"/>
    <lineage>
        <taxon>Bacteria</taxon>
        <taxon>Pseudomonadati</taxon>
        <taxon>Bacteroidota</taxon>
        <taxon>Cytophagia</taxon>
        <taxon>Cytophagales</taxon>
        <taxon>Cyclobacteriaceae</taxon>
        <taxon>Algoriphagus</taxon>
    </lineage>
</organism>
<gene>
    <name evidence="1" type="ORF">J0A69_19120</name>
</gene>
<name>A0ABS3CKK1_9BACT</name>
<dbReference type="RefSeq" id="WP_206588228.1">
    <property type="nucleotide sequence ID" value="NZ_JAFKCU010000006.1"/>
</dbReference>
<dbReference type="Proteomes" id="UP000664480">
    <property type="component" value="Unassembled WGS sequence"/>
</dbReference>
<reference evidence="1 2" key="1">
    <citation type="submission" date="2021-03" db="EMBL/GenBank/DDBJ databases">
        <title>novel species isolated from a fishpond in China.</title>
        <authorList>
            <person name="Lu H."/>
            <person name="Cai Z."/>
        </authorList>
    </citation>
    <scope>NUCLEOTIDE SEQUENCE [LARGE SCALE GENOMIC DNA]</scope>
    <source>
        <strain evidence="1 2">YJ13C</strain>
    </source>
</reference>
<evidence type="ECO:0000313" key="1">
    <source>
        <dbReference type="EMBL" id="MBN7817562.1"/>
    </source>
</evidence>
<comment type="caution">
    <text evidence="1">The sequence shown here is derived from an EMBL/GenBank/DDBJ whole genome shotgun (WGS) entry which is preliminary data.</text>
</comment>
<proteinExistence type="predicted"/>
<accession>A0ABS3CKK1</accession>
<evidence type="ECO:0000313" key="2">
    <source>
        <dbReference type="Proteomes" id="UP000664480"/>
    </source>
</evidence>
<sequence length="359" mass="41348">MTLFEKIQAKSSTYLQKLVSMWFRLVDKVVPNFFNVQTVKASVFHLGYGFPDENFLTSMPIKTQLWAEVIPGMRETYRFSDEDSYHKMYADARFAFTWKKGGWDCLRHYEILANGTIPVFPDLSNCPQNTLSHLPKELIIKANKELLPWKENPEYKAKYQDYLEQLLDHSRKNASTSAIANRFLQQLAAKPTQKILFLNCDVNVNYSRELLFIGLNKVMNVEKGICLGYPKLDFLYTDYPLEKANKCYGKGFGYTRRIEPVQANVQLPDTAIEIENSIRDKEWDFIIYGKMGVDEGLLGSAPTCPFWETVSGNYPKENIAFIYGGDSIQDLTDVGSIHTRHLLKHAKLGKCFVRELKLN</sequence>
<keyword evidence="2" id="KW-1185">Reference proteome</keyword>
<dbReference type="EMBL" id="JAFKCU010000006">
    <property type="protein sequence ID" value="MBN7817562.1"/>
    <property type="molecule type" value="Genomic_DNA"/>
</dbReference>
<protein>
    <recommendedName>
        <fullName evidence="3">Glycosyltransferase</fullName>
    </recommendedName>
</protein>
<evidence type="ECO:0008006" key="3">
    <source>
        <dbReference type="Google" id="ProtNLM"/>
    </source>
</evidence>